<gene>
    <name evidence="10" type="primary">106088803</name>
</gene>
<keyword evidence="4" id="KW-0904">Protein phosphatase</keyword>
<dbReference type="PANTHER" id="PTHR46198:SF4">
    <property type="entry name" value="PROTEIN-TYROSINE-PHOSPHATASE"/>
    <property type="match status" value="1"/>
</dbReference>
<dbReference type="PROSITE" id="PS50055">
    <property type="entry name" value="TYR_PHOSPHATASE_PTP"/>
    <property type="match status" value="1"/>
</dbReference>
<evidence type="ECO:0000256" key="5">
    <source>
        <dbReference type="PIRSR" id="PIRSR608356-50"/>
    </source>
</evidence>
<dbReference type="VEuPathDB" id="VectorBase:SCAU015775"/>
<dbReference type="Pfam" id="PF00102">
    <property type="entry name" value="Y_phosphatase"/>
    <property type="match status" value="2"/>
</dbReference>
<dbReference type="InterPro" id="IPR008356">
    <property type="entry name" value="Tyr_Pase_KIM-con"/>
</dbReference>
<dbReference type="CDD" id="cd00047">
    <property type="entry name" value="PTPc"/>
    <property type="match status" value="1"/>
</dbReference>
<dbReference type="EnsemblMetazoa" id="SCAU015775-RA">
    <property type="protein sequence ID" value="SCAU015775-PA"/>
    <property type="gene ID" value="SCAU015775"/>
</dbReference>
<feature type="transmembrane region" description="Helical" evidence="7">
    <location>
        <begin position="1598"/>
        <end position="1621"/>
    </location>
</feature>
<feature type="active site" description="Phosphocysteine intermediate" evidence="5">
    <location>
        <position position="1965"/>
    </location>
</feature>
<keyword evidence="7" id="KW-1133">Transmembrane helix</keyword>
<dbReference type="InterPro" id="IPR016130">
    <property type="entry name" value="Tyr_Pase_AS"/>
</dbReference>
<evidence type="ECO:0000259" key="9">
    <source>
        <dbReference type="PROSITE" id="PS50056"/>
    </source>
</evidence>
<dbReference type="InterPro" id="IPR029021">
    <property type="entry name" value="Prot-tyrosine_phosphatase-like"/>
</dbReference>
<dbReference type="InterPro" id="IPR000387">
    <property type="entry name" value="Tyr_Pase_dom"/>
</dbReference>
<dbReference type="PANTHER" id="PTHR46198">
    <property type="entry name" value="PROTEIN-TYROSINE-PHOSPHATASE"/>
    <property type="match status" value="1"/>
</dbReference>
<keyword evidence="3" id="KW-0378">Hydrolase</keyword>
<evidence type="ECO:0000256" key="1">
    <source>
        <dbReference type="ARBA" id="ARBA00013064"/>
    </source>
</evidence>
<dbReference type="GO" id="GO:0009653">
    <property type="term" value="P:anatomical structure morphogenesis"/>
    <property type="evidence" value="ECO:0007669"/>
    <property type="project" value="UniProtKB-ARBA"/>
</dbReference>
<protein>
    <recommendedName>
        <fullName evidence="1">protein-tyrosine-phosphatase</fullName>
        <ecNumber evidence="1">3.1.3.48</ecNumber>
    </recommendedName>
</protein>
<dbReference type="GO" id="GO:0030054">
    <property type="term" value="C:cell junction"/>
    <property type="evidence" value="ECO:0007669"/>
    <property type="project" value="TreeGrafter"/>
</dbReference>
<keyword evidence="7" id="KW-0812">Transmembrane</keyword>
<accession>A0A1I8QC23</accession>
<organism evidence="10 11">
    <name type="scientific">Stomoxys calcitrans</name>
    <name type="common">Stable fly</name>
    <name type="synonym">Conops calcitrans</name>
    <dbReference type="NCBI Taxonomy" id="35570"/>
    <lineage>
        <taxon>Eukaryota</taxon>
        <taxon>Metazoa</taxon>
        <taxon>Ecdysozoa</taxon>
        <taxon>Arthropoda</taxon>
        <taxon>Hexapoda</taxon>
        <taxon>Insecta</taxon>
        <taxon>Pterygota</taxon>
        <taxon>Neoptera</taxon>
        <taxon>Endopterygota</taxon>
        <taxon>Diptera</taxon>
        <taxon>Brachycera</taxon>
        <taxon>Muscomorpha</taxon>
        <taxon>Muscoidea</taxon>
        <taxon>Muscidae</taxon>
        <taxon>Stomoxys</taxon>
    </lineage>
</organism>
<feature type="compositionally biased region" description="Polar residues" evidence="6">
    <location>
        <begin position="928"/>
        <end position="944"/>
    </location>
</feature>
<feature type="compositionally biased region" description="Polar residues" evidence="6">
    <location>
        <begin position="1324"/>
        <end position="1339"/>
    </location>
</feature>
<keyword evidence="2" id="KW-0597">Phosphoprotein</keyword>
<dbReference type="InterPro" id="IPR000242">
    <property type="entry name" value="PTP_cat"/>
</dbReference>
<dbReference type="SUPFAM" id="SSF52799">
    <property type="entry name" value="(Phosphotyrosine protein) phosphatases II"/>
    <property type="match status" value="1"/>
</dbReference>
<dbReference type="GO" id="GO:0007165">
    <property type="term" value="P:signal transduction"/>
    <property type="evidence" value="ECO:0007669"/>
    <property type="project" value="TreeGrafter"/>
</dbReference>
<feature type="region of interest" description="Disordered" evidence="6">
    <location>
        <begin position="907"/>
        <end position="960"/>
    </location>
</feature>
<feature type="domain" description="Tyrosine-protein phosphatase" evidence="8">
    <location>
        <begin position="1720"/>
        <end position="2025"/>
    </location>
</feature>
<feature type="region of interest" description="Disordered" evidence="6">
    <location>
        <begin position="622"/>
        <end position="649"/>
    </location>
</feature>
<feature type="region of interest" description="Disordered" evidence="6">
    <location>
        <begin position="1072"/>
        <end position="1091"/>
    </location>
</feature>
<evidence type="ECO:0000256" key="3">
    <source>
        <dbReference type="ARBA" id="ARBA00022801"/>
    </source>
</evidence>
<dbReference type="Gene3D" id="3.90.190.10">
    <property type="entry name" value="Protein tyrosine phosphatase superfamily"/>
    <property type="match status" value="1"/>
</dbReference>
<feature type="domain" description="Tyrosine specific protein phosphatases" evidence="9">
    <location>
        <begin position="1943"/>
        <end position="2016"/>
    </location>
</feature>
<feature type="compositionally biased region" description="Low complexity" evidence="6">
    <location>
        <begin position="1235"/>
        <end position="1247"/>
    </location>
</feature>
<feature type="compositionally biased region" description="Gly residues" evidence="6">
    <location>
        <begin position="1919"/>
        <end position="1935"/>
    </location>
</feature>
<evidence type="ECO:0000313" key="11">
    <source>
        <dbReference type="Proteomes" id="UP000095300"/>
    </source>
</evidence>
<dbReference type="PROSITE" id="PS00383">
    <property type="entry name" value="TYR_PHOSPHATASE_1"/>
    <property type="match status" value="1"/>
</dbReference>
<feature type="compositionally biased region" description="Basic and acidic residues" evidence="6">
    <location>
        <begin position="1294"/>
        <end position="1303"/>
    </location>
</feature>
<feature type="region of interest" description="Disordered" evidence="6">
    <location>
        <begin position="1894"/>
        <end position="1944"/>
    </location>
</feature>
<dbReference type="GO" id="GO:0004725">
    <property type="term" value="F:protein tyrosine phosphatase activity"/>
    <property type="evidence" value="ECO:0007669"/>
    <property type="project" value="UniProtKB-EC"/>
</dbReference>
<feature type="region of interest" description="Disordered" evidence="6">
    <location>
        <begin position="427"/>
        <end position="454"/>
    </location>
</feature>
<feature type="compositionally biased region" description="Basic and acidic residues" evidence="6">
    <location>
        <begin position="638"/>
        <end position="649"/>
    </location>
</feature>
<evidence type="ECO:0000256" key="2">
    <source>
        <dbReference type="ARBA" id="ARBA00022553"/>
    </source>
</evidence>
<dbReference type="OrthoDB" id="5794147at2759"/>
<dbReference type="GO" id="GO:0005829">
    <property type="term" value="C:cytosol"/>
    <property type="evidence" value="ECO:0007669"/>
    <property type="project" value="TreeGrafter"/>
</dbReference>
<dbReference type="PROSITE" id="PS50056">
    <property type="entry name" value="TYR_PHOSPHATASE_2"/>
    <property type="match status" value="1"/>
</dbReference>
<keyword evidence="7" id="KW-0472">Membrane</keyword>
<evidence type="ECO:0000259" key="8">
    <source>
        <dbReference type="PROSITE" id="PS50055"/>
    </source>
</evidence>
<feature type="region of interest" description="Disordered" evidence="6">
    <location>
        <begin position="1219"/>
        <end position="1352"/>
    </location>
</feature>
<dbReference type="EC" id="3.1.3.48" evidence="1"/>
<feature type="compositionally biased region" description="Polar residues" evidence="6">
    <location>
        <begin position="626"/>
        <end position="637"/>
    </location>
</feature>
<reference evidence="10" key="1">
    <citation type="submission" date="2020-05" db="UniProtKB">
        <authorList>
            <consortium name="EnsemblMetazoa"/>
        </authorList>
    </citation>
    <scope>IDENTIFICATION</scope>
    <source>
        <strain evidence="10">USDA</strain>
    </source>
</reference>
<proteinExistence type="predicted"/>
<feature type="compositionally biased region" description="Low complexity" evidence="6">
    <location>
        <begin position="1304"/>
        <end position="1320"/>
    </location>
</feature>
<keyword evidence="11" id="KW-1185">Reference proteome</keyword>
<evidence type="ECO:0000256" key="4">
    <source>
        <dbReference type="ARBA" id="ARBA00022912"/>
    </source>
</evidence>
<evidence type="ECO:0000313" key="10">
    <source>
        <dbReference type="EnsemblMetazoa" id="SCAU015775-PA"/>
    </source>
</evidence>
<dbReference type="GO" id="GO:0048666">
    <property type="term" value="P:neuron development"/>
    <property type="evidence" value="ECO:0007669"/>
    <property type="project" value="UniProtKB-ARBA"/>
</dbReference>
<evidence type="ECO:0000256" key="7">
    <source>
        <dbReference type="SAM" id="Phobius"/>
    </source>
</evidence>
<feature type="compositionally biased region" description="Low complexity" evidence="6">
    <location>
        <begin position="1074"/>
        <end position="1091"/>
    </location>
</feature>
<dbReference type="PRINTS" id="PR00700">
    <property type="entry name" value="PRTYPHPHTASE"/>
</dbReference>
<dbReference type="GO" id="GO:0019901">
    <property type="term" value="F:protein kinase binding"/>
    <property type="evidence" value="ECO:0007669"/>
    <property type="project" value="TreeGrafter"/>
</dbReference>
<dbReference type="SMART" id="SM00194">
    <property type="entry name" value="PTPc"/>
    <property type="match status" value="1"/>
</dbReference>
<dbReference type="InterPro" id="IPR003595">
    <property type="entry name" value="Tyr_Pase_cat"/>
</dbReference>
<dbReference type="GO" id="GO:0005886">
    <property type="term" value="C:plasma membrane"/>
    <property type="evidence" value="ECO:0007669"/>
    <property type="project" value="TreeGrafter"/>
</dbReference>
<name>A0A1I8QC23_STOCA</name>
<dbReference type="SMART" id="SM00404">
    <property type="entry name" value="PTPc_motif"/>
    <property type="match status" value="1"/>
</dbReference>
<dbReference type="Proteomes" id="UP000095300">
    <property type="component" value="Unassembled WGS sequence"/>
</dbReference>
<sequence>MYTTNISPLPMSPTSQSKRQSCFRKAPTITLTFWLLVAVLYPPHALAGVIKKREIPFTIDLKPTEMLDVTATTTSPLSTLPNSDPDHETRGNLDKLTATVVSFANSPQLAIDLNAKTEPASATTETSREFQFNEIALNDTKKVIKSLSEDENIGEKVKAIAGHLATAVLSQGNEDSHNDDKHVANLNNQQMANEGHVLENLLNQPKESTFSLGIGQLGEAVKESTNENLEKATEIVKEFSNGLSFNPIHTSNEEKDKTNTHEVKNDFSLVTNTTLPLNPSNIQDDKENLLENKEHSLETTAVKVNNSEHFLSGLLSRGGGGLLESENETHNETLAESLAKSFLNPLLGKDKLILDKENSPNEKEVQEKGEILSTQTEVIGKNFLNGVKLASMKLEKDNGENLYGFGLKNMEETSSPQAELGKISAVTENSSNDHENTLGLENNGEPKVNEEKSPRNLEIETDNSMANNLAQEKSHLEHNGIGNILLDVSSKENIVHKLLNEETKPQEHDTPNNGTIETNENISKIPIISVKEAAEKAKTALENLQGTAVQNNSTADQEVKTTTISLKDHSLETNHISDNAIKSTTEVITAQLEGVFSRNSGNTEEAIKSPVTAIKIQNGLDRDSWQDVSNDLPQNNTEGRENPMDSSKTELGRSMFKNGEDDEQEVTTLPSNNHIANNIDFEDEVEEGEKKISPSIAEGGEGKVKKPKFINDNSTNAQQMNLPTNAEVWSLAGLKPTVMHTNATMATAPKHKQEQAASDFSGAVNKSLSVLNNSQGEKSLLDWSHILANQDMMATTMGYEGALEVESKKSPETMESSSMEINKTAQITANLPTTTILSSMSDNVERDKHDFTMTTTTAASAVAVAAAAAVDMAGETSTEFNEHNNMAGLSSLTTTSSAEIVASPKSVITHEDQQQQQQTLQRPDLNEINLTLNKTTAESENNMPEPNKDSNHSSHVNHNNPSVMITETESQTERVTAVNDDESSTAAANAAKTTTELFSFSSTPETGKVNVTSVTETAAADNIETKTTNAATILENSHKYQENSVNDNEKSLKQKEKLQIFDITTYKPSFKGITSTSSSSSSSTTLPPSFTLETETNKFSRAEVVDQNGNNEIEQKQSINIETTTIATLLEHTTTKAEVENEAKSSAAAAAASSLNNFSSTIKTHLNEQQVLLETSTEFTTTTTTTTATPRDILLATTITTNGTSEEKTTSSYTDEIINHNNSNNEGKEESQLETITTEATTSTTTTPKSQDFATEEGKAAREETESQQNSTASAVITGPLTSSNTTTKPLENTSDKEEHQEVETTTAVAAAAAVNAQQETPVVDNNKQTNTHTDTNESLLPETTTTKSEEDITTTTIAIETTTEGVGTYFKFPIRGDQNKKETITQQELSTSTTTTTQANLIIGTKEDDKEIETSTEIMNSTSSNNLAATQETFTSTTAKEETYISLLDDSTTSTTTTNAPITSTTTTTAIVAENPYTTTTTTTKEGIDISSKIEEIYKVITTSSSTEAIPITTQQTISEEEEEAVLTSTTTTARILLTDSTTTTMLPPITTPGPTIHTADIGGKSLPPLDTILGTNSGNSMYPKNSDNSGETDVNVIIAITVSVIGVVALILLVAFLYLMRKRQKQTSYGGRCRPVSLDEYTIDNGSIGASMRKGSVLRSSKRTYGNLAFDDPSIRHNAMGLHELSKFASEKLRIFEEFRDVPQITAREDEVPQGCEDKNRYANVLPLPETRVVLQRLNDDEKTEYINANYVTGPKDAPNYYIACQAPMDATVEDFWRMIWEQQSRVIIQATDLIENGVEKCAEYLPPSVTLDNHSTFGDFQVTLQNREVKDKYAISTILLKNTGENNATRELTHYWYKWPETGVPLEEAPIIAMLLEARSSLISYAIEQANEDKENKSSSATLKSAEEGTATAVVNGGGGATGKEGGDGSSNGGNNDEINGNISMVPIKKTARNQGPLTVHCSPGTGRTGTIIACDIAIRSLETPKRTVDIPHIVYYVRRGRASAVLTKEQYEFIYKVANMYGAKISNPSSYN</sequence>
<evidence type="ECO:0000256" key="6">
    <source>
        <dbReference type="SAM" id="MobiDB-lite"/>
    </source>
</evidence>
<feature type="compositionally biased region" description="Basic and acidic residues" evidence="6">
    <location>
        <begin position="1256"/>
        <end position="1265"/>
    </location>
</feature>
<feature type="compositionally biased region" description="Polar residues" evidence="6">
    <location>
        <begin position="1267"/>
        <end position="1293"/>
    </location>
</feature>
<dbReference type="STRING" id="35570.A0A1I8QC23"/>